<evidence type="ECO:0000313" key="2">
    <source>
        <dbReference type="EMBL" id="EJK49290.1"/>
    </source>
</evidence>
<dbReference type="EMBL" id="AGNL01044955">
    <property type="protein sequence ID" value="EJK49290.1"/>
    <property type="molecule type" value="Genomic_DNA"/>
</dbReference>
<sequence>MKICGACGLELDKSRYSNKQWQLSRQKRRCRGCVDKGTPPGPSGEGQAVQGGDDDGHEAEPRPPVEIPGGVGCAGEGEADDVGCTNVESDKGQADGD</sequence>
<feature type="region of interest" description="Disordered" evidence="1">
    <location>
        <begin position="30"/>
        <end position="97"/>
    </location>
</feature>
<organism evidence="2 3">
    <name type="scientific">Thalassiosira oceanica</name>
    <name type="common">Marine diatom</name>
    <dbReference type="NCBI Taxonomy" id="159749"/>
    <lineage>
        <taxon>Eukaryota</taxon>
        <taxon>Sar</taxon>
        <taxon>Stramenopiles</taxon>
        <taxon>Ochrophyta</taxon>
        <taxon>Bacillariophyta</taxon>
        <taxon>Coscinodiscophyceae</taxon>
        <taxon>Thalassiosirophycidae</taxon>
        <taxon>Thalassiosirales</taxon>
        <taxon>Thalassiosiraceae</taxon>
        <taxon>Thalassiosira</taxon>
    </lineage>
</organism>
<evidence type="ECO:0008006" key="4">
    <source>
        <dbReference type="Google" id="ProtNLM"/>
    </source>
</evidence>
<accession>K0R8F3</accession>
<feature type="non-terminal residue" evidence="2">
    <location>
        <position position="97"/>
    </location>
</feature>
<proteinExistence type="predicted"/>
<reference evidence="2 3" key="1">
    <citation type="journal article" date="2012" name="Genome Biol.">
        <title>Genome and low-iron response of an oceanic diatom adapted to chronic iron limitation.</title>
        <authorList>
            <person name="Lommer M."/>
            <person name="Specht M."/>
            <person name="Roy A.S."/>
            <person name="Kraemer L."/>
            <person name="Andreson R."/>
            <person name="Gutowska M.A."/>
            <person name="Wolf J."/>
            <person name="Bergner S.V."/>
            <person name="Schilhabel M.B."/>
            <person name="Klostermeier U.C."/>
            <person name="Beiko R.G."/>
            <person name="Rosenstiel P."/>
            <person name="Hippler M."/>
            <person name="Laroche J."/>
        </authorList>
    </citation>
    <scope>NUCLEOTIDE SEQUENCE [LARGE SCALE GENOMIC DNA]</scope>
    <source>
        <strain evidence="2 3">CCMP1005</strain>
    </source>
</reference>
<keyword evidence="3" id="KW-1185">Reference proteome</keyword>
<comment type="caution">
    <text evidence="2">The sequence shown here is derived from an EMBL/GenBank/DDBJ whole genome shotgun (WGS) entry which is preliminary data.</text>
</comment>
<gene>
    <name evidence="2" type="ORF">THAOC_31854</name>
</gene>
<name>K0R8F3_THAOC</name>
<feature type="compositionally biased region" description="Basic and acidic residues" evidence="1">
    <location>
        <begin position="88"/>
        <end position="97"/>
    </location>
</feature>
<dbReference type="Proteomes" id="UP000266841">
    <property type="component" value="Unassembled WGS sequence"/>
</dbReference>
<evidence type="ECO:0000256" key="1">
    <source>
        <dbReference type="SAM" id="MobiDB-lite"/>
    </source>
</evidence>
<dbReference type="AlphaFoldDB" id="K0R8F3"/>
<evidence type="ECO:0000313" key="3">
    <source>
        <dbReference type="Proteomes" id="UP000266841"/>
    </source>
</evidence>
<protein>
    <recommendedName>
        <fullName evidence="4">Stc1 domain-containing protein</fullName>
    </recommendedName>
</protein>